<comment type="caution">
    <text evidence="1">The sequence shown here is derived from an EMBL/GenBank/DDBJ whole genome shotgun (WGS) entry which is preliminary data.</text>
</comment>
<evidence type="ECO:0000313" key="1">
    <source>
        <dbReference type="EMBL" id="HIW85270.1"/>
    </source>
</evidence>
<sequence length="58" mass="6821">MQPFFKALLEVDLSEYNKVHNKVKAAKKRRKQIKRKRRQTVALAVAAHTGRAIRNFMK</sequence>
<dbReference type="AlphaFoldDB" id="A0A9D1RD48"/>
<name>A0A9D1RD48_9FIRM</name>
<gene>
    <name evidence="1" type="ORF">IAA48_02120</name>
</gene>
<evidence type="ECO:0000313" key="2">
    <source>
        <dbReference type="Proteomes" id="UP000824205"/>
    </source>
</evidence>
<organism evidence="1 2">
    <name type="scientific">Candidatus Eubacterium faecipullorum</name>
    <dbReference type="NCBI Taxonomy" id="2838571"/>
    <lineage>
        <taxon>Bacteria</taxon>
        <taxon>Bacillati</taxon>
        <taxon>Bacillota</taxon>
        <taxon>Clostridia</taxon>
        <taxon>Eubacteriales</taxon>
        <taxon>Eubacteriaceae</taxon>
        <taxon>Eubacterium</taxon>
    </lineage>
</organism>
<reference evidence="1" key="2">
    <citation type="submission" date="2021-04" db="EMBL/GenBank/DDBJ databases">
        <authorList>
            <person name="Gilroy R."/>
        </authorList>
    </citation>
    <scope>NUCLEOTIDE SEQUENCE</scope>
    <source>
        <strain evidence="1">421</strain>
    </source>
</reference>
<accession>A0A9D1RD48</accession>
<proteinExistence type="predicted"/>
<protein>
    <submittedName>
        <fullName evidence="1">Uncharacterized protein</fullName>
    </submittedName>
</protein>
<dbReference type="Proteomes" id="UP000824205">
    <property type="component" value="Unassembled WGS sequence"/>
</dbReference>
<reference evidence="1" key="1">
    <citation type="journal article" date="2021" name="PeerJ">
        <title>Extensive microbial diversity within the chicken gut microbiome revealed by metagenomics and culture.</title>
        <authorList>
            <person name="Gilroy R."/>
            <person name="Ravi A."/>
            <person name="Getino M."/>
            <person name="Pursley I."/>
            <person name="Horton D.L."/>
            <person name="Alikhan N.F."/>
            <person name="Baker D."/>
            <person name="Gharbi K."/>
            <person name="Hall N."/>
            <person name="Watson M."/>
            <person name="Adriaenssens E.M."/>
            <person name="Foster-Nyarko E."/>
            <person name="Jarju S."/>
            <person name="Secka A."/>
            <person name="Antonio M."/>
            <person name="Oren A."/>
            <person name="Chaudhuri R.R."/>
            <person name="La Ragione R."/>
            <person name="Hildebrand F."/>
            <person name="Pallen M.J."/>
        </authorList>
    </citation>
    <scope>NUCLEOTIDE SEQUENCE</scope>
    <source>
        <strain evidence="1">421</strain>
    </source>
</reference>
<dbReference type="EMBL" id="DXGE01000010">
    <property type="protein sequence ID" value="HIW85270.1"/>
    <property type="molecule type" value="Genomic_DNA"/>
</dbReference>